<evidence type="ECO:0000256" key="3">
    <source>
        <dbReference type="PROSITE-ProRule" id="PRU00169"/>
    </source>
</evidence>
<dbReference type="Pfam" id="PF00072">
    <property type="entry name" value="Response_reg"/>
    <property type="match status" value="1"/>
</dbReference>
<evidence type="ECO:0000313" key="7">
    <source>
        <dbReference type="Proteomes" id="UP001153618"/>
    </source>
</evidence>
<organism evidence="6 7">
    <name type="scientific">Penicillium olsonii</name>
    <dbReference type="NCBI Taxonomy" id="99116"/>
    <lineage>
        <taxon>Eukaryota</taxon>
        <taxon>Fungi</taxon>
        <taxon>Dikarya</taxon>
        <taxon>Ascomycota</taxon>
        <taxon>Pezizomycotina</taxon>
        <taxon>Eurotiomycetes</taxon>
        <taxon>Eurotiomycetidae</taxon>
        <taxon>Eurotiales</taxon>
        <taxon>Aspergillaceae</taxon>
        <taxon>Penicillium</taxon>
    </lineage>
</organism>
<feature type="modified residue" description="4-aspartylphosphate" evidence="3">
    <location>
        <position position="240"/>
    </location>
</feature>
<dbReference type="PANTHER" id="PTHR45339:SF1">
    <property type="entry name" value="HYBRID SIGNAL TRANSDUCTION HISTIDINE KINASE J"/>
    <property type="match status" value="1"/>
</dbReference>
<dbReference type="PROSITE" id="PS50110">
    <property type="entry name" value="RESPONSE_REGULATORY"/>
    <property type="match status" value="1"/>
</dbReference>
<evidence type="ECO:0000256" key="1">
    <source>
        <dbReference type="ARBA" id="ARBA00022553"/>
    </source>
</evidence>
<dbReference type="SUPFAM" id="SSF52172">
    <property type="entry name" value="CheY-like"/>
    <property type="match status" value="1"/>
</dbReference>
<reference evidence="6" key="1">
    <citation type="submission" date="2021-07" db="EMBL/GenBank/DDBJ databases">
        <authorList>
            <person name="Branca A.L. A."/>
        </authorList>
    </citation>
    <scope>NUCLEOTIDE SEQUENCE</scope>
</reference>
<dbReference type="InterPro" id="IPR036890">
    <property type="entry name" value="HATPase_C_sf"/>
</dbReference>
<evidence type="ECO:0000313" key="6">
    <source>
        <dbReference type="EMBL" id="CAG8238321.1"/>
    </source>
</evidence>
<sequence>MVAVKDTGIGISDQAQKRLFERFNQATPRTESVYGGSGLGLNVSRKLCHLHGGEIGASSKEGEGSTFGFFFKVRRDIESSNTVMSKYDKSEIDHLCGGIQALSNKVTGVNNRTRSPEIPGNPVVTHVAEIAPGAASDDKYIHTLKIAHQVKANEPLASEREVLHDRNVDRVSKRPKVSGTIGGHADTKLRHILVVEDNIINWQIISRKLQSLGFHISEATDGQEALAAVRREKFDCILMDQEMPVMDGKSATMAIRNLDRAADTPILGVTANVRASQQQDLLDAGMNDILHKPYRTNDLFEKIDQLLVLRSKK</sequence>
<keyword evidence="2" id="KW-0902">Two-component regulatory system</keyword>
<evidence type="ECO:0000256" key="2">
    <source>
        <dbReference type="ARBA" id="ARBA00023012"/>
    </source>
</evidence>
<evidence type="ECO:0008006" key="8">
    <source>
        <dbReference type="Google" id="ProtNLM"/>
    </source>
</evidence>
<accession>A0A9W4I8S0</accession>
<dbReference type="InterPro" id="IPR001789">
    <property type="entry name" value="Sig_transdc_resp-reg_receiver"/>
</dbReference>
<protein>
    <recommendedName>
        <fullName evidence="8">Histidine kinase</fullName>
    </recommendedName>
</protein>
<feature type="domain" description="Response regulatory" evidence="5">
    <location>
        <begin position="191"/>
        <end position="307"/>
    </location>
</feature>
<dbReference type="OrthoDB" id="303614at2759"/>
<dbReference type="InterPro" id="IPR004358">
    <property type="entry name" value="Sig_transdc_His_kin-like_C"/>
</dbReference>
<proteinExistence type="predicted"/>
<dbReference type="Gene3D" id="3.40.50.2300">
    <property type="match status" value="1"/>
</dbReference>
<dbReference type="AlphaFoldDB" id="A0A9W4I8S0"/>
<dbReference type="GO" id="GO:0016772">
    <property type="term" value="F:transferase activity, transferring phosphorus-containing groups"/>
    <property type="evidence" value="ECO:0007669"/>
    <property type="project" value="InterPro"/>
</dbReference>
<dbReference type="PANTHER" id="PTHR45339">
    <property type="entry name" value="HYBRID SIGNAL TRANSDUCTION HISTIDINE KINASE J"/>
    <property type="match status" value="1"/>
</dbReference>
<comment type="caution">
    <text evidence="6">The sequence shown here is derived from an EMBL/GenBank/DDBJ whole genome shotgun (WGS) entry which is preliminary data.</text>
</comment>
<evidence type="ECO:0000259" key="4">
    <source>
        <dbReference type="PROSITE" id="PS50109"/>
    </source>
</evidence>
<gene>
    <name evidence="6" type="ORF">POLS_LOCUS8485</name>
</gene>
<dbReference type="Pfam" id="PF02518">
    <property type="entry name" value="HATPase_c"/>
    <property type="match status" value="1"/>
</dbReference>
<dbReference type="PRINTS" id="PR00344">
    <property type="entry name" value="BCTRLSENSOR"/>
</dbReference>
<dbReference type="CDD" id="cd17546">
    <property type="entry name" value="REC_hyHK_CKI1_RcsC-like"/>
    <property type="match status" value="1"/>
</dbReference>
<keyword evidence="1 3" id="KW-0597">Phosphoprotein</keyword>
<dbReference type="EMBL" id="CAJVOS010000070">
    <property type="protein sequence ID" value="CAG8238321.1"/>
    <property type="molecule type" value="Genomic_DNA"/>
</dbReference>
<dbReference type="SUPFAM" id="SSF55874">
    <property type="entry name" value="ATPase domain of HSP90 chaperone/DNA topoisomerase II/histidine kinase"/>
    <property type="match status" value="1"/>
</dbReference>
<dbReference type="InterPro" id="IPR005467">
    <property type="entry name" value="His_kinase_dom"/>
</dbReference>
<dbReference type="InterPro" id="IPR011006">
    <property type="entry name" value="CheY-like_superfamily"/>
</dbReference>
<dbReference type="Gene3D" id="3.30.565.10">
    <property type="entry name" value="Histidine kinase-like ATPase, C-terminal domain"/>
    <property type="match status" value="1"/>
</dbReference>
<feature type="domain" description="Histidine kinase" evidence="4">
    <location>
        <begin position="1"/>
        <end position="75"/>
    </location>
</feature>
<dbReference type="PROSITE" id="PS50109">
    <property type="entry name" value="HIS_KIN"/>
    <property type="match status" value="1"/>
</dbReference>
<dbReference type="GO" id="GO:0000160">
    <property type="term" value="P:phosphorelay signal transduction system"/>
    <property type="evidence" value="ECO:0007669"/>
    <property type="project" value="UniProtKB-KW"/>
</dbReference>
<dbReference type="SMART" id="SM00448">
    <property type="entry name" value="REC"/>
    <property type="match status" value="1"/>
</dbReference>
<keyword evidence="7" id="KW-1185">Reference proteome</keyword>
<dbReference type="Proteomes" id="UP001153618">
    <property type="component" value="Unassembled WGS sequence"/>
</dbReference>
<dbReference type="InterPro" id="IPR003594">
    <property type="entry name" value="HATPase_dom"/>
</dbReference>
<name>A0A9W4I8S0_PENOL</name>
<evidence type="ECO:0000259" key="5">
    <source>
        <dbReference type="PROSITE" id="PS50110"/>
    </source>
</evidence>